<dbReference type="InterPro" id="IPR019734">
    <property type="entry name" value="TPR_rpt"/>
</dbReference>
<feature type="repeat" description="TPR" evidence="1">
    <location>
        <begin position="68"/>
        <end position="101"/>
    </location>
</feature>
<proteinExistence type="predicted"/>
<dbReference type="SMART" id="SM00028">
    <property type="entry name" value="TPR"/>
    <property type="match status" value="3"/>
</dbReference>
<keyword evidence="3" id="KW-1185">Reference proteome</keyword>
<name>A0ABY0P226_9HYPH</name>
<accession>A0ABY0P226</accession>
<dbReference type="EMBL" id="FNBZ01000005">
    <property type="protein sequence ID" value="SDG73103.1"/>
    <property type="molecule type" value="Genomic_DNA"/>
</dbReference>
<dbReference type="Pfam" id="PF14559">
    <property type="entry name" value="TPR_19"/>
    <property type="match status" value="1"/>
</dbReference>
<dbReference type="Gene3D" id="3.90.550.10">
    <property type="entry name" value="Spore Coat Polysaccharide Biosynthesis Protein SpsA, Chain A"/>
    <property type="match status" value="1"/>
</dbReference>
<dbReference type="PROSITE" id="PS50005">
    <property type="entry name" value="TPR"/>
    <property type="match status" value="2"/>
</dbReference>
<evidence type="ECO:0000313" key="2">
    <source>
        <dbReference type="EMBL" id="SDG73103.1"/>
    </source>
</evidence>
<reference evidence="2 3" key="1">
    <citation type="submission" date="2016-10" db="EMBL/GenBank/DDBJ databases">
        <authorList>
            <person name="Varghese N."/>
            <person name="Submissions S."/>
        </authorList>
    </citation>
    <scope>NUCLEOTIDE SEQUENCE [LARGE SCALE GENOMIC DNA]</scope>
    <source>
        <strain evidence="2 3">DSM 26672</strain>
    </source>
</reference>
<dbReference type="Proteomes" id="UP000199468">
    <property type="component" value="Unassembled WGS sequence"/>
</dbReference>
<dbReference type="Gene3D" id="1.25.40.10">
    <property type="entry name" value="Tetratricopeptide repeat domain"/>
    <property type="match status" value="1"/>
</dbReference>
<organism evidence="2 3">
    <name type="scientific">Bosea robiniae</name>
    <dbReference type="NCBI Taxonomy" id="1036780"/>
    <lineage>
        <taxon>Bacteria</taxon>
        <taxon>Pseudomonadati</taxon>
        <taxon>Pseudomonadota</taxon>
        <taxon>Alphaproteobacteria</taxon>
        <taxon>Hyphomicrobiales</taxon>
        <taxon>Boseaceae</taxon>
        <taxon>Bosea</taxon>
    </lineage>
</organism>
<evidence type="ECO:0000256" key="1">
    <source>
        <dbReference type="PROSITE-ProRule" id="PRU00339"/>
    </source>
</evidence>
<protein>
    <submittedName>
        <fullName evidence="2">Glycosyltransferase, GT2 family</fullName>
    </submittedName>
</protein>
<dbReference type="SUPFAM" id="SSF53448">
    <property type="entry name" value="Nucleotide-diphospho-sugar transferases"/>
    <property type="match status" value="1"/>
</dbReference>
<evidence type="ECO:0000313" key="3">
    <source>
        <dbReference type="Proteomes" id="UP000199468"/>
    </source>
</evidence>
<gene>
    <name evidence="2" type="ORF">SAMN05421844_105110</name>
</gene>
<dbReference type="PANTHER" id="PTHR43179:SF7">
    <property type="entry name" value="RHAMNOSYLTRANSFERASE WBBL"/>
    <property type="match status" value="1"/>
</dbReference>
<keyword evidence="1" id="KW-0802">TPR repeat</keyword>
<feature type="repeat" description="TPR" evidence="1">
    <location>
        <begin position="102"/>
        <end position="135"/>
    </location>
</feature>
<dbReference type="InterPro" id="IPR011990">
    <property type="entry name" value="TPR-like_helical_dom_sf"/>
</dbReference>
<comment type="caution">
    <text evidence="2">The sequence shown here is derived from an EMBL/GenBank/DDBJ whole genome shotgun (WGS) entry which is preliminary data.</text>
</comment>
<sequence length="735" mass="79716">MTGLMKDLIGHLLGRLSARGIVSRPKLGSDKPESAILIEEADGLRDAGRVAEAAGYYGRALALSPERADLAVQLGNMRKDSGDWAGAETAYRYALERRPDDADTWLQLGRALKLAGRRAEAEAPLRRAFAIDPTGDDAALELVALGFETDGPGNASDLRWKRMVSAQEMAVELTALRQRIDDVLARLPAIATLSAVPFHRYDILRQVQDLPAPPASPGGPIVLLVDAEAATAEAFVALLASLRAQRDERWHLVACVGSGMRAEAVARAAELDPRIVGLASGAPIPSKIAGGWKLHLAHSRFLHPEAVGWLIAARERLAQLGRPVAIYCDEEFGELDAASGQFVPKGIALGAGCDPLFEAVCPSAGRSLFVPPVLDAIADSVRGGTEELHTLRLQLAREGKLAYLPVPIVRRLGKTELPWVRSGDRGMHDDPPADRIDVMILSRDNPQDLVPFVDSLVRLASRPQDVSIHVVDHASVRPDTKAALESLAVRPNVHIQRSDAAFNWARLNAQAALGGTACLLVFANDDMRMSTARWDDALRRAFADPLVGVVGGRLLYPDGTIQHAGAIAGWRGSVANEGVGQPGSEAGPGGRWAAPRECAAVIGAFLATRRTLFTEIGGFDQVELPISLSDTDYCFKVRAQGYKVVYQPEIELVHHEGKTRGRDHEHPEKAARQQAELAVMRRRWGRGLDIDPSVHPLFLDEIEPFCLIRFPSAERLLDHLSLSADPSRWRLERVA</sequence>
<dbReference type="InterPro" id="IPR029044">
    <property type="entry name" value="Nucleotide-diphossugar_trans"/>
</dbReference>
<dbReference type="SUPFAM" id="SSF48452">
    <property type="entry name" value="TPR-like"/>
    <property type="match status" value="1"/>
</dbReference>
<dbReference type="PANTHER" id="PTHR43179">
    <property type="entry name" value="RHAMNOSYLTRANSFERASE WBBL"/>
    <property type="match status" value="1"/>
</dbReference>